<dbReference type="EMBL" id="JAXCLW010000001">
    <property type="protein sequence ID" value="MDY0881646.1"/>
    <property type="molecule type" value="Genomic_DNA"/>
</dbReference>
<sequence>MTLSEFKATLAQSQPPEDIAPALQALWWDAKGNWDQAHDCAQIREDMPGNWVHAYLHRKEGDLSNAGYWYRRAGQPVATTTLADEWAEIVATLLSAR</sequence>
<accession>A0ABU5E713</accession>
<keyword evidence="2" id="KW-1185">Reference proteome</keyword>
<protein>
    <submittedName>
        <fullName evidence="1">Uncharacterized protein</fullName>
    </submittedName>
</protein>
<evidence type="ECO:0000313" key="1">
    <source>
        <dbReference type="EMBL" id="MDY0881646.1"/>
    </source>
</evidence>
<name>A0ABU5E713_9PROT</name>
<gene>
    <name evidence="1" type="ORF">SMD27_02210</name>
</gene>
<organism evidence="1 2">
    <name type="scientific">Dongia soli</name>
    <dbReference type="NCBI Taxonomy" id="600628"/>
    <lineage>
        <taxon>Bacteria</taxon>
        <taxon>Pseudomonadati</taxon>
        <taxon>Pseudomonadota</taxon>
        <taxon>Alphaproteobacteria</taxon>
        <taxon>Rhodospirillales</taxon>
        <taxon>Dongiaceae</taxon>
        <taxon>Dongia</taxon>
    </lineage>
</organism>
<comment type="caution">
    <text evidence="1">The sequence shown here is derived from an EMBL/GenBank/DDBJ whole genome shotgun (WGS) entry which is preliminary data.</text>
</comment>
<reference evidence="1 2" key="1">
    <citation type="journal article" date="2016" name="Antonie Van Leeuwenhoek">
        <title>Dongia soli sp. nov., isolated from soil from Dokdo, Korea.</title>
        <authorList>
            <person name="Kim D.U."/>
            <person name="Lee H."/>
            <person name="Kim H."/>
            <person name="Kim S.G."/>
            <person name="Ka J.O."/>
        </authorList>
    </citation>
    <scope>NUCLEOTIDE SEQUENCE [LARGE SCALE GENOMIC DNA]</scope>
    <source>
        <strain evidence="1 2">D78</strain>
    </source>
</reference>
<proteinExistence type="predicted"/>
<dbReference type="RefSeq" id="WP_320506701.1">
    <property type="nucleotide sequence ID" value="NZ_JAXCLW010000001.1"/>
</dbReference>
<dbReference type="Proteomes" id="UP001279642">
    <property type="component" value="Unassembled WGS sequence"/>
</dbReference>
<evidence type="ECO:0000313" key="2">
    <source>
        <dbReference type="Proteomes" id="UP001279642"/>
    </source>
</evidence>